<evidence type="ECO:0000313" key="2">
    <source>
        <dbReference type="Proteomes" id="UP001488805"/>
    </source>
</evidence>
<accession>A0AAW1EQX5</accession>
<dbReference type="Proteomes" id="UP001488805">
    <property type="component" value="Unassembled WGS sequence"/>
</dbReference>
<sequence>MAVGSVISPERRRSLPSVQYRYRHGEEAQKYQSVRKRSSKDWYPPEMAFVRSGLHARRMTMDKNPQWTGPRDDMPPCQDLRGNLQRLENKPATELANKEKEVFII</sequence>
<keyword evidence="2" id="KW-1185">Reference proteome</keyword>
<name>A0AAW1EQX5_ZOAVI</name>
<organism evidence="1 2">
    <name type="scientific">Zoarces viviparus</name>
    <name type="common">Viviparous eelpout</name>
    <name type="synonym">Blennius viviparus</name>
    <dbReference type="NCBI Taxonomy" id="48416"/>
    <lineage>
        <taxon>Eukaryota</taxon>
        <taxon>Metazoa</taxon>
        <taxon>Chordata</taxon>
        <taxon>Craniata</taxon>
        <taxon>Vertebrata</taxon>
        <taxon>Euteleostomi</taxon>
        <taxon>Actinopterygii</taxon>
        <taxon>Neopterygii</taxon>
        <taxon>Teleostei</taxon>
        <taxon>Neoteleostei</taxon>
        <taxon>Acanthomorphata</taxon>
        <taxon>Eupercaria</taxon>
        <taxon>Perciformes</taxon>
        <taxon>Cottioidei</taxon>
        <taxon>Zoarcales</taxon>
        <taxon>Zoarcidae</taxon>
        <taxon>Zoarcinae</taxon>
        <taxon>Zoarces</taxon>
    </lineage>
</organism>
<proteinExistence type="predicted"/>
<dbReference type="EMBL" id="JBCEZU010000145">
    <property type="protein sequence ID" value="KAK9524658.1"/>
    <property type="molecule type" value="Genomic_DNA"/>
</dbReference>
<gene>
    <name evidence="1" type="ORF">VZT92_017030</name>
</gene>
<evidence type="ECO:0000313" key="1">
    <source>
        <dbReference type="EMBL" id="KAK9524658.1"/>
    </source>
</evidence>
<dbReference type="AlphaFoldDB" id="A0AAW1EQX5"/>
<comment type="caution">
    <text evidence="1">The sequence shown here is derived from an EMBL/GenBank/DDBJ whole genome shotgun (WGS) entry which is preliminary data.</text>
</comment>
<protein>
    <submittedName>
        <fullName evidence="1">Uncharacterized protein</fullName>
    </submittedName>
</protein>
<reference evidence="1 2" key="1">
    <citation type="journal article" date="2024" name="Genome Biol. Evol.">
        <title>Chromosome-level genome assembly of the viviparous eelpout Zoarces viviparus.</title>
        <authorList>
            <person name="Fuhrmann N."/>
            <person name="Brasseur M.V."/>
            <person name="Bakowski C.E."/>
            <person name="Podsiadlowski L."/>
            <person name="Prost S."/>
            <person name="Krehenwinkel H."/>
            <person name="Mayer C."/>
        </authorList>
    </citation>
    <scope>NUCLEOTIDE SEQUENCE [LARGE SCALE GENOMIC DNA]</scope>
    <source>
        <strain evidence="1">NO-MEL_2022_Ind0_liver</strain>
    </source>
</reference>